<sequence>MMNEKKNELTALIEGFAKKSNNVEARLQELKAERQTLQATVTEAQATFQNVVTQVSMGTNGYSNRNVMDSKKKLSLLNIELKDVSDVIDTLEDAKKRELAKLIPQIEKAYMQYASAFNDETILPLHEDVHRAKIMYLGALAKVKNSEAEPSQLLQEVQNVRYQAGVREENRNLRYSAPVLNVGARATLGENDTTTRIEPSEIQDMLTGNIRMLPRVQAFVKHGKVFLKTKDAEDFLKNPITEDGAE</sequence>
<keyword evidence="1" id="KW-0175">Coiled coil</keyword>
<dbReference type="RefSeq" id="WP_379186288.1">
    <property type="nucleotide sequence ID" value="NZ_JBHSOW010000007.1"/>
</dbReference>
<comment type="caution">
    <text evidence="2">The sequence shown here is derived from an EMBL/GenBank/DDBJ whole genome shotgun (WGS) entry which is preliminary data.</text>
</comment>
<dbReference type="Proteomes" id="UP001596047">
    <property type="component" value="Unassembled WGS sequence"/>
</dbReference>
<keyword evidence="3" id="KW-1185">Reference proteome</keyword>
<feature type="coiled-coil region" evidence="1">
    <location>
        <begin position="13"/>
        <end position="47"/>
    </location>
</feature>
<accession>A0ABW0VPL9</accession>
<evidence type="ECO:0000313" key="2">
    <source>
        <dbReference type="EMBL" id="MFC5647832.1"/>
    </source>
</evidence>
<protein>
    <submittedName>
        <fullName evidence="2">Uncharacterized protein</fullName>
    </submittedName>
</protein>
<dbReference type="EMBL" id="JBHSOW010000007">
    <property type="protein sequence ID" value="MFC5647832.1"/>
    <property type="molecule type" value="Genomic_DNA"/>
</dbReference>
<evidence type="ECO:0000313" key="3">
    <source>
        <dbReference type="Proteomes" id="UP001596047"/>
    </source>
</evidence>
<evidence type="ECO:0000256" key="1">
    <source>
        <dbReference type="SAM" id="Coils"/>
    </source>
</evidence>
<name>A0ABW0VPL9_9BACL</name>
<reference evidence="3" key="1">
    <citation type="journal article" date="2019" name="Int. J. Syst. Evol. Microbiol.">
        <title>The Global Catalogue of Microorganisms (GCM) 10K type strain sequencing project: providing services to taxonomists for standard genome sequencing and annotation.</title>
        <authorList>
            <consortium name="The Broad Institute Genomics Platform"/>
            <consortium name="The Broad Institute Genome Sequencing Center for Infectious Disease"/>
            <person name="Wu L."/>
            <person name="Ma J."/>
        </authorList>
    </citation>
    <scope>NUCLEOTIDE SEQUENCE [LARGE SCALE GENOMIC DNA]</scope>
    <source>
        <strain evidence="3">CGMCC 1.3240</strain>
    </source>
</reference>
<proteinExistence type="predicted"/>
<organism evidence="2 3">
    <name type="scientific">Paenibacillus solisilvae</name>
    <dbReference type="NCBI Taxonomy" id="2486751"/>
    <lineage>
        <taxon>Bacteria</taxon>
        <taxon>Bacillati</taxon>
        <taxon>Bacillota</taxon>
        <taxon>Bacilli</taxon>
        <taxon>Bacillales</taxon>
        <taxon>Paenibacillaceae</taxon>
        <taxon>Paenibacillus</taxon>
    </lineage>
</organism>
<gene>
    <name evidence="2" type="ORF">ACFPYJ_01615</name>
</gene>